<accession>A0A8J9YRH8</accession>
<organism evidence="3 4">
    <name type="scientific">Branchiostoma lanceolatum</name>
    <name type="common">Common lancelet</name>
    <name type="synonym">Amphioxus lanceolatum</name>
    <dbReference type="NCBI Taxonomy" id="7740"/>
    <lineage>
        <taxon>Eukaryota</taxon>
        <taxon>Metazoa</taxon>
        <taxon>Chordata</taxon>
        <taxon>Cephalochordata</taxon>
        <taxon>Leptocardii</taxon>
        <taxon>Amphioxiformes</taxon>
        <taxon>Branchiostomatidae</taxon>
        <taxon>Branchiostoma</taxon>
    </lineage>
</organism>
<feature type="transmembrane region" description="Helical" evidence="2">
    <location>
        <begin position="12"/>
        <end position="35"/>
    </location>
</feature>
<feature type="transmembrane region" description="Helical" evidence="2">
    <location>
        <begin position="126"/>
        <end position="145"/>
    </location>
</feature>
<reference evidence="3" key="1">
    <citation type="submission" date="2022-01" db="EMBL/GenBank/DDBJ databases">
        <authorList>
            <person name="Braso-Vives M."/>
        </authorList>
    </citation>
    <scope>NUCLEOTIDE SEQUENCE</scope>
</reference>
<feature type="transmembrane region" description="Helical" evidence="2">
    <location>
        <begin position="47"/>
        <end position="72"/>
    </location>
</feature>
<dbReference type="OrthoDB" id="164921at2759"/>
<keyword evidence="2" id="KW-0812">Transmembrane</keyword>
<evidence type="ECO:0000256" key="1">
    <source>
        <dbReference type="SAM" id="MobiDB-lite"/>
    </source>
</evidence>
<keyword evidence="2" id="KW-0472">Membrane</keyword>
<protein>
    <submittedName>
        <fullName evidence="3">Hypp822 protein</fullName>
    </submittedName>
</protein>
<dbReference type="Proteomes" id="UP000838412">
    <property type="component" value="Chromosome 1"/>
</dbReference>
<dbReference type="InterPro" id="IPR029058">
    <property type="entry name" value="AB_hydrolase_fold"/>
</dbReference>
<feature type="region of interest" description="Disordered" evidence="1">
    <location>
        <begin position="368"/>
        <end position="396"/>
    </location>
</feature>
<feature type="transmembrane region" description="Helical" evidence="2">
    <location>
        <begin position="174"/>
        <end position="197"/>
    </location>
</feature>
<evidence type="ECO:0000256" key="2">
    <source>
        <dbReference type="SAM" id="Phobius"/>
    </source>
</evidence>
<gene>
    <name evidence="3" type="primary">Hypp822</name>
    <name evidence="3" type="ORF">BLAG_LOCUS2415</name>
</gene>
<dbReference type="AlphaFoldDB" id="A0A8J9YRH8"/>
<evidence type="ECO:0000313" key="3">
    <source>
        <dbReference type="EMBL" id="CAH1233764.1"/>
    </source>
</evidence>
<evidence type="ECO:0000313" key="4">
    <source>
        <dbReference type="Proteomes" id="UP000838412"/>
    </source>
</evidence>
<feature type="transmembrane region" description="Helical" evidence="2">
    <location>
        <begin position="97"/>
        <end position="120"/>
    </location>
</feature>
<feature type="compositionally biased region" description="Basic and acidic residues" evidence="1">
    <location>
        <begin position="331"/>
        <end position="349"/>
    </location>
</feature>
<dbReference type="SUPFAM" id="SSF53474">
    <property type="entry name" value="alpha/beta-Hydrolases"/>
    <property type="match status" value="1"/>
</dbReference>
<proteinExistence type="predicted"/>
<dbReference type="Gene3D" id="3.40.50.1820">
    <property type="entry name" value="alpha/beta hydrolase"/>
    <property type="match status" value="2"/>
</dbReference>
<feature type="region of interest" description="Disordered" evidence="1">
    <location>
        <begin position="310"/>
        <end position="349"/>
    </location>
</feature>
<sequence>MGVLSALSRLLKAALGFGAVCLVAAGVGLAVYAAYFHTPGPVYRYPVGVGMLLCCVLVVCSLQTVLLSWGLIRAARIQIPDSESECWDSMCCRTYDVVYFVAMTTVAVFYFIGSCVGQSWTPPDAVVWSLVLVLVNAANALLSWARRKEAALRATVTNNLPVKAVTKVAKRAGYILNGCLRALALLFFGMMLGGAWIQGIGFAQHGGSAAPGTFLEVRYGLGTQRFHVWCDGPVNASRPTVWLETGGGHTLYDLLGIQRGLTRAGWRACAYDKPGMGLSDYGFANQDDSYHYPLIQATGNRWVGRLQADVRVDRTTPTTTPSYRPQRERRRCRERERGERERERERERVGERLGKRCRERWRERGERGKGRVERKRERDKEKMGRQKRYEERQTDRESERGPFVVAAWGGGVNLAWEFARTHRENVTSLILMDCYDDDFEFRQERFVRNLTDAEMERQKEEDLRSRVFLHDVIRAVGVQWGLMFIFAGGGADRATFQPPEYYDAFRFLNSYNEKSWTYQFFGLLDHFRRPYPFANNTVARDVPLFVMASRTNGTAQVGHRAPISFELSRVRGQAWVIDQVTLV</sequence>
<keyword evidence="2" id="KW-1133">Transmembrane helix</keyword>
<name>A0A8J9YRH8_BRALA</name>
<keyword evidence="4" id="KW-1185">Reference proteome</keyword>
<dbReference type="EMBL" id="OV696686">
    <property type="protein sequence ID" value="CAH1233764.1"/>
    <property type="molecule type" value="Genomic_DNA"/>
</dbReference>